<name>A0A6A8GGT4_9EURY</name>
<keyword evidence="2" id="KW-1185">Reference proteome</keyword>
<protein>
    <submittedName>
        <fullName evidence="1">Helix-turn-helix domain-containing protein</fullName>
    </submittedName>
</protein>
<dbReference type="SUPFAM" id="SSF46785">
    <property type="entry name" value="Winged helix' DNA-binding domain"/>
    <property type="match status" value="1"/>
</dbReference>
<gene>
    <name evidence="1" type="ORF">GJR96_09020</name>
</gene>
<sequence>MACKNVSEDCDDARVLSLLDDEYARTILTATSHEPLSANELAETYEMSPPTVYRRVEALKECALLTEETRYAESGHHFAVYRANVGQLRVTFDDGRMTLDVDRESDGESPADRFTRLYEELR</sequence>
<dbReference type="Gene3D" id="1.10.10.10">
    <property type="entry name" value="Winged helix-like DNA-binding domain superfamily/Winged helix DNA-binding domain"/>
    <property type="match status" value="1"/>
</dbReference>
<accession>A0A6A8GGT4</accession>
<comment type="caution">
    <text evidence="1">The sequence shown here is derived from an EMBL/GenBank/DDBJ whole genome shotgun (WGS) entry which is preliminary data.</text>
</comment>
<dbReference type="InterPro" id="IPR011991">
    <property type="entry name" value="ArsR-like_HTH"/>
</dbReference>
<dbReference type="EMBL" id="WKJO01000001">
    <property type="protein sequence ID" value="MRX22096.1"/>
    <property type="molecule type" value="Genomic_DNA"/>
</dbReference>
<proteinExistence type="predicted"/>
<evidence type="ECO:0000313" key="2">
    <source>
        <dbReference type="Proteomes" id="UP000439022"/>
    </source>
</evidence>
<dbReference type="Proteomes" id="UP000439022">
    <property type="component" value="Unassembled WGS sequence"/>
</dbReference>
<dbReference type="InterPro" id="IPR036388">
    <property type="entry name" value="WH-like_DNA-bd_sf"/>
</dbReference>
<organism evidence="1 2">
    <name type="scientific">Haloferax litoreum</name>
    <dbReference type="NCBI Taxonomy" id="2666140"/>
    <lineage>
        <taxon>Archaea</taxon>
        <taxon>Methanobacteriati</taxon>
        <taxon>Methanobacteriota</taxon>
        <taxon>Stenosarchaea group</taxon>
        <taxon>Halobacteria</taxon>
        <taxon>Halobacteriales</taxon>
        <taxon>Haloferacaceae</taxon>
        <taxon>Haloferax</taxon>
    </lineage>
</organism>
<reference evidence="1 2" key="1">
    <citation type="submission" date="2019-11" db="EMBL/GenBank/DDBJ databases">
        <title>Whole genome sequence of Haloferax sp. MBLA0076.</title>
        <authorList>
            <person name="Seo M.-J."/>
            <person name="Cho E.-S."/>
        </authorList>
    </citation>
    <scope>NUCLEOTIDE SEQUENCE [LARGE SCALE GENOMIC DNA]</scope>
    <source>
        <strain evidence="1 2">MBLA0076</strain>
    </source>
</reference>
<dbReference type="InterPro" id="IPR036390">
    <property type="entry name" value="WH_DNA-bd_sf"/>
</dbReference>
<dbReference type="Pfam" id="PF12840">
    <property type="entry name" value="HTH_20"/>
    <property type="match status" value="1"/>
</dbReference>
<evidence type="ECO:0000313" key="1">
    <source>
        <dbReference type="EMBL" id="MRX22096.1"/>
    </source>
</evidence>
<dbReference type="AlphaFoldDB" id="A0A6A8GGT4"/>
<dbReference type="CDD" id="cd00090">
    <property type="entry name" value="HTH_ARSR"/>
    <property type="match status" value="1"/>
</dbReference>